<accession>A0ABY7WL47</accession>
<dbReference type="InterPro" id="IPR011990">
    <property type="entry name" value="TPR-like_helical_dom_sf"/>
</dbReference>
<organism evidence="9 10">
    <name type="scientific">Sphingobacterium oryzagri</name>
    <dbReference type="NCBI Taxonomy" id="3025669"/>
    <lineage>
        <taxon>Bacteria</taxon>
        <taxon>Pseudomonadati</taxon>
        <taxon>Bacteroidota</taxon>
        <taxon>Sphingobacteriia</taxon>
        <taxon>Sphingobacteriales</taxon>
        <taxon>Sphingobacteriaceae</taxon>
        <taxon>Sphingobacterium</taxon>
    </lineage>
</organism>
<dbReference type="SUPFAM" id="SSF48452">
    <property type="entry name" value="TPR-like"/>
    <property type="match status" value="1"/>
</dbReference>
<keyword evidence="10" id="KW-1185">Reference proteome</keyword>
<dbReference type="PROSITE" id="PS51257">
    <property type="entry name" value="PROKAR_LIPOPROTEIN"/>
    <property type="match status" value="1"/>
</dbReference>
<dbReference type="CDD" id="cd08977">
    <property type="entry name" value="SusD"/>
    <property type="match status" value="1"/>
</dbReference>
<dbReference type="InterPro" id="IPR012944">
    <property type="entry name" value="SusD_RagB_dom"/>
</dbReference>
<evidence type="ECO:0000256" key="5">
    <source>
        <dbReference type="ARBA" id="ARBA00023237"/>
    </source>
</evidence>
<evidence type="ECO:0000313" key="9">
    <source>
        <dbReference type="EMBL" id="WDF70309.1"/>
    </source>
</evidence>
<protein>
    <submittedName>
        <fullName evidence="9">RagB/SusD family nutrient uptake outer membrane protein</fullName>
    </submittedName>
</protein>
<keyword evidence="4" id="KW-0472">Membrane</keyword>
<gene>
    <name evidence="9" type="ORF">PQ465_07995</name>
</gene>
<dbReference type="Gene3D" id="1.25.40.390">
    <property type="match status" value="1"/>
</dbReference>
<evidence type="ECO:0000256" key="6">
    <source>
        <dbReference type="SAM" id="SignalP"/>
    </source>
</evidence>
<feature type="chain" id="PRO_5046015814" evidence="6">
    <location>
        <begin position="23"/>
        <end position="464"/>
    </location>
</feature>
<keyword evidence="5" id="KW-0998">Cell outer membrane</keyword>
<evidence type="ECO:0000313" key="10">
    <source>
        <dbReference type="Proteomes" id="UP001221558"/>
    </source>
</evidence>
<proteinExistence type="inferred from homology"/>
<keyword evidence="3 6" id="KW-0732">Signal</keyword>
<dbReference type="Pfam" id="PF07980">
    <property type="entry name" value="SusD_RagB"/>
    <property type="match status" value="1"/>
</dbReference>
<feature type="domain" description="SusD-like N-terminal" evidence="8">
    <location>
        <begin position="65"/>
        <end position="222"/>
    </location>
</feature>
<dbReference type="InterPro" id="IPR033985">
    <property type="entry name" value="SusD-like_N"/>
</dbReference>
<feature type="signal peptide" evidence="6">
    <location>
        <begin position="1"/>
        <end position="22"/>
    </location>
</feature>
<dbReference type="Proteomes" id="UP001221558">
    <property type="component" value="Chromosome"/>
</dbReference>
<dbReference type="EMBL" id="CP117880">
    <property type="protein sequence ID" value="WDF70309.1"/>
    <property type="molecule type" value="Genomic_DNA"/>
</dbReference>
<dbReference type="RefSeq" id="WP_274269018.1">
    <property type="nucleotide sequence ID" value="NZ_CP117880.1"/>
</dbReference>
<comment type="similarity">
    <text evidence="2">Belongs to the SusD family.</text>
</comment>
<evidence type="ECO:0000256" key="3">
    <source>
        <dbReference type="ARBA" id="ARBA00022729"/>
    </source>
</evidence>
<reference evidence="9 10" key="1">
    <citation type="submission" date="2023-02" db="EMBL/GenBank/DDBJ databases">
        <title>Genome sequence of Sphingobacterium sp. KACC 22765.</title>
        <authorList>
            <person name="Kim S."/>
            <person name="Heo J."/>
            <person name="Kwon S.-W."/>
        </authorList>
    </citation>
    <scope>NUCLEOTIDE SEQUENCE [LARGE SCALE GENOMIC DNA]</scope>
    <source>
        <strain evidence="9 10">KACC 22765</strain>
    </source>
</reference>
<evidence type="ECO:0000259" key="7">
    <source>
        <dbReference type="Pfam" id="PF07980"/>
    </source>
</evidence>
<sequence length="464" mass="50643">MKFTKNYIFFLLLAATSFTSCESLLEIDAPLNERPSVVVFRSSDAAKMALSGAYSQMSSNNTFAFTLTSFNGMAAGEVRYTSAAQFTDVQTNVYDPVTTTALSSIWADVYASIYRWNSILAGVQDNSFLPAALVQQMRGEALTMRAYCYFHLVNMFGDVPLVLITDASVTSLLPRTASASIYTQIIADLEEAKGLLAEDYATVNRMQVNRAAATALLARVYLHVADYNQALTNADAVLAQTARYTLVPSAQLGNVFLRNSSEAILQLGPALNATNGYTTEGSTFIPQSATSVPNYSLTTAQIAAFEAGDLRRSTWIRDRNVGGADYYLAYKYQNSNQTTATASGRVEVPMVLRLAEQYLIRAEARLETGNATGARADINAIRRRAGLADLASGADLNTALLKERQTELFCEQGARWYTIKRKGLANAVMGALRPATWQSFAQLYPIPQGARDTNPNLSQNDGYR</sequence>
<evidence type="ECO:0000256" key="1">
    <source>
        <dbReference type="ARBA" id="ARBA00004442"/>
    </source>
</evidence>
<comment type="subcellular location">
    <subcellularLocation>
        <location evidence="1">Cell outer membrane</location>
    </subcellularLocation>
</comment>
<feature type="domain" description="RagB/SusD" evidence="7">
    <location>
        <begin position="325"/>
        <end position="463"/>
    </location>
</feature>
<name>A0ABY7WL47_9SPHI</name>
<evidence type="ECO:0000256" key="4">
    <source>
        <dbReference type="ARBA" id="ARBA00023136"/>
    </source>
</evidence>
<evidence type="ECO:0000256" key="2">
    <source>
        <dbReference type="ARBA" id="ARBA00006275"/>
    </source>
</evidence>
<dbReference type="Pfam" id="PF14322">
    <property type="entry name" value="SusD-like_3"/>
    <property type="match status" value="1"/>
</dbReference>
<evidence type="ECO:0000259" key="8">
    <source>
        <dbReference type="Pfam" id="PF14322"/>
    </source>
</evidence>